<dbReference type="OrthoDB" id="9785707at2"/>
<proteinExistence type="inferred from homology"/>
<feature type="domain" description="Smf/DprA SLOG" evidence="2">
    <location>
        <begin position="77"/>
        <end position="285"/>
    </location>
</feature>
<dbReference type="SUPFAM" id="SSF102405">
    <property type="entry name" value="MCP/YpsA-like"/>
    <property type="match status" value="1"/>
</dbReference>
<evidence type="ECO:0000259" key="3">
    <source>
        <dbReference type="Pfam" id="PF17782"/>
    </source>
</evidence>
<protein>
    <submittedName>
        <fullName evidence="4">DNA-protecting protein DprA</fullName>
    </submittedName>
</protein>
<keyword evidence="5" id="KW-1185">Reference proteome</keyword>
<evidence type="ECO:0000313" key="4">
    <source>
        <dbReference type="EMBL" id="TSJ40600.1"/>
    </source>
</evidence>
<dbReference type="Pfam" id="PF14520">
    <property type="entry name" value="HHH_5"/>
    <property type="match status" value="1"/>
</dbReference>
<dbReference type="EMBL" id="VLPK01000002">
    <property type="protein sequence ID" value="TSJ40600.1"/>
    <property type="molecule type" value="Genomic_DNA"/>
</dbReference>
<comment type="similarity">
    <text evidence="1">Belongs to the DprA/Smf family.</text>
</comment>
<comment type="caution">
    <text evidence="4">The sequence shown here is derived from an EMBL/GenBank/DDBJ whole genome shotgun (WGS) entry which is preliminary data.</text>
</comment>
<dbReference type="Proteomes" id="UP000318733">
    <property type="component" value="Unassembled WGS sequence"/>
</dbReference>
<sequence length="365" mass="40251">MSQLHQIALTFLKNIGHSMGKVLVSHLGSAEAVFNASPNKLLSIPGVGEKTIREMNFDEALQKAADELKFVEKNDIKVLFYTDASYPKRLKNCFDSPILLYYKGNADLNNRKIISIVGTRNATDYGRQLCEDLIAELQPYDVLVMSGLAHGIDVIAHKESLKHKVATVGVLGHGLDRVYPAANRTTADKMLNHGGLLTEYPSNTIPGRENFPERNRIVAGMADATIVIEASVKGGALITAEIANSYNRDVFAFPGRVGDVYSEGCNFLIRNNKAALLTCAADLAYSLGWEKPDHTKPVEQFLLPLDLSAEERTIFDIIQQHSAPLAIDDLTIKTNMPMSQLAMNLLNMEMQGFIRSLPGKMYRVS</sequence>
<dbReference type="Pfam" id="PF17782">
    <property type="entry name" value="WHD_DprA"/>
    <property type="match status" value="1"/>
</dbReference>
<evidence type="ECO:0000313" key="5">
    <source>
        <dbReference type="Proteomes" id="UP000318733"/>
    </source>
</evidence>
<dbReference type="InterPro" id="IPR041614">
    <property type="entry name" value="DprA_WH"/>
</dbReference>
<dbReference type="GO" id="GO:0009294">
    <property type="term" value="P:DNA-mediated transformation"/>
    <property type="evidence" value="ECO:0007669"/>
    <property type="project" value="InterPro"/>
</dbReference>
<dbReference type="Gene3D" id="3.40.50.450">
    <property type="match status" value="1"/>
</dbReference>
<feature type="domain" description="DprA winged helix" evidence="3">
    <location>
        <begin position="305"/>
        <end position="360"/>
    </location>
</feature>
<dbReference type="PANTHER" id="PTHR43022:SF1">
    <property type="entry name" value="PROTEIN SMF"/>
    <property type="match status" value="1"/>
</dbReference>
<name>A0A556ML05_9SPHI</name>
<dbReference type="SUPFAM" id="SSF47781">
    <property type="entry name" value="RuvA domain 2-like"/>
    <property type="match status" value="1"/>
</dbReference>
<dbReference type="Pfam" id="PF02481">
    <property type="entry name" value="DNA_processg_A"/>
    <property type="match status" value="1"/>
</dbReference>
<reference evidence="4 5" key="1">
    <citation type="submission" date="2019-07" db="EMBL/GenBank/DDBJ databases">
        <authorList>
            <person name="Huq M.A."/>
        </authorList>
    </citation>
    <scope>NUCLEOTIDE SEQUENCE [LARGE SCALE GENOMIC DNA]</scope>
    <source>
        <strain evidence="4 5">MAH-19</strain>
    </source>
</reference>
<dbReference type="AlphaFoldDB" id="A0A556ML05"/>
<evidence type="ECO:0000259" key="2">
    <source>
        <dbReference type="Pfam" id="PF02481"/>
    </source>
</evidence>
<accession>A0A556ML05</accession>
<dbReference type="RefSeq" id="WP_144248639.1">
    <property type="nucleotide sequence ID" value="NZ_VLPK01000002.1"/>
</dbReference>
<dbReference type="NCBIfam" id="TIGR00732">
    <property type="entry name" value="dprA"/>
    <property type="match status" value="1"/>
</dbReference>
<dbReference type="PANTHER" id="PTHR43022">
    <property type="entry name" value="PROTEIN SMF"/>
    <property type="match status" value="1"/>
</dbReference>
<dbReference type="InterPro" id="IPR036388">
    <property type="entry name" value="WH-like_DNA-bd_sf"/>
</dbReference>
<dbReference type="InterPro" id="IPR057666">
    <property type="entry name" value="DrpA_SLOG"/>
</dbReference>
<dbReference type="InterPro" id="IPR010994">
    <property type="entry name" value="RuvA_2-like"/>
</dbReference>
<dbReference type="Gene3D" id="1.10.10.10">
    <property type="entry name" value="Winged helix-like DNA-binding domain superfamily/Winged helix DNA-binding domain"/>
    <property type="match status" value="1"/>
</dbReference>
<organism evidence="4 5">
    <name type="scientific">Mucilaginibacter corticis</name>
    <dbReference type="NCBI Taxonomy" id="2597670"/>
    <lineage>
        <taxon>Bacteria</taxon>
        <taxon>Pseudomonadati</taxon>
        <taxon>Bacteroidota</taxon>
        <taxon>Sphingobacteriia</taxon>
        <taxon>Sphingobacteriales</taxon>
        <taxon>Sphingobacteriaceae</taxon>
        <taxon>Mucilaginibacter</taxon>
    </lineage>
</organism>
<dbReference type="InterPro" id="IPR003488">
    <property type="entry name" value="DprA"/>
</dbReference>
<evidence type="ECO:0000256" key="1">
    <source>
        <dbReference type="ARBA" id="ARBA00006525"/>
    </source>
</evidence>
<gene>
    <name evidence="4" type="primary">dprA</name>
    <name evidence="4" type="ORF">FO440_12685</name>
</gene>